<evidence type="ECO:0000313" key="4">
    <source>
        <dbReference type="EMBL" id="PQV63701.1"/>
    </source>
</evidence>
<evidence type="ECO:0000256" key="3">
    <source>
        <dbReference type="ARBA" id="ARBA00023315"/>
    </source>
</evidence>
<dbReference type="InterPro" id="IPR001451">
    <property type="entry name" value="Hexapep"/>
</dbReference>
<accession>A0A2S8SSB9</accession>
<evidence type="ECO:0000256" key="2">
    <source>
        <dbReference type="ARBA" id="ARBA00022737"/>
    </source>
</evidence>
<dbReference type="PANTHER" id="PTHR23416:SF78">
    <property type="entry name" value="LIPOPOLYSACCHARIDE BIOSYNTHESIS O-ACETYL TRANSFERASE WBBJ-RELATED"/>
    <property type="match status" value="1"/>
</dbReference>
<keyword evidence="3" id="KW-0012">Acyltransferase</keyword>
<evidence type="ECO:0000313" key="5">
    <source>
        <dbReference type="Proteomes" id="UP000237684"/>
    </source>
</evidence>
<proteinExistence type="predicted"/>
<reference evidence="4 5" key="1">
    <citation type="journal article" date="2018" name="Syst. Appl. Microbiol.">
        <title>Abditibacterium utsteinense sp. nov., the first cultivated member of candidate phylum FBP, isolated from ice-free Antarctic soil samples.</title>
        <authorList>
            <person name="Tahon G."/>
            <person name="Tytgat B."/>
            <person name="Lebbe L."/>
            <person name="Carlier A."/>
            <person name="Willems A."/>
        </authorList>
    </citation>
    <scope>NUCLEOTIDE SEQUENCE [LARGE SCALE GENOMIC DNA]</scope>
    <source>
        <strain evidence="4 5">LMG 29911</strain>
    </source>
</reference>
<keyword evidence="2" id="KW-0677">Repeat</keyword>
<keyword evidence="1 4" id="KW-0808">Transferase</keyword>
<dbReference type="EMBL" id="NIGF01000009">
    <property type="protein sequence ID" value="PQV63701.1"/>
    <property type="molecule type" value="Genomic_DNA"/>
</dbReference>
<dbReference type="PANTHER" id="PTHR23416">
    <property type="entry name" value="SIALIC ACID SYNTHASE-RELATED"/>
    <property type="match status" value="1"/>
</dbReference>
<keyword evidence="5" id="KW-1185">Reference proteome</keyword>
<dbReference type="InParanoid" id="A0A2S8SSB9"/>
<dbReference type="SUPFAM" id="SSF51161">
    <property type="entry name" value="Trimeric LpxA-like enzymes"/>
    <property type="match status" value="1"/>
</dbReference>
<evidence type="ECO:0000256" key="1">
    <source>
        <dbReference type="ARBA" id="ARBA00022679"/>
    </source>
</evidence>
<name>A0A2S8SSB9_9BACT</name>
<dbReference type="CDD" id="cd04647">
    <property type="entry name" value="LbH_MAT_like"/>
    <property type="match status" value="1"/>
</dbReference>
<dbReference type="PROSITE" id="PS00101">
    <property type="entry name" value="HEXAPEP_TRANSFERASES"/>
    <property type="match status" value="1"/>
</dbReference>
<dbReference type="AlphaFoldDB" id="A0A2S8SSB9"/>
<dbReference type="InterPro" id="IPR051159">
    <property type="entry name" value="Hexapeptide_acetyltransf"/>
</dbReference>
<dbReference type="InterPro" id="IPR011004">
    <property type="entry name" value="Trimer_LpxA-like_sf"/>
</dbReference>
<organism evidence="4 5">
    <name type="scientific">Abditibacterium utsteinense</name>
    <dbReference type="NCBI Taxonomy" id="1960156"/>
    <lineage>
        <taxon>Bacteria</taxon>
        <taxon>Pseudomonadati</taxon>
        <taxon>Abditibacteriota</taxon>
        <taxon>Abditibacteriia</taxon>
        <taxon>Abditibacteriales</taxon>
        <taxon>Abditibacteriaceae</taxon>
        <taxon>Abditibacterium</taxon>
    </lineage>
</organism>
<sequence>MVSIRDHDHRFDNLEIPIREQGIVSAPVVIGKNVWLGAKVTVLKGVTIGDNAVVGANAVVTKNLPKNAIAVGIPAKVIRLRTD</sequence>
<dbReference type="InterPro" id="IPR018357">
    <property type="entry name" value="Hexapep_transf_CS"/>
</dbReference>
<gene>
    <name evidence="4" type="ORF">B1R32_10940</name>
</gene>
<dbReference type="Proteomes" id="UP000237684">
    <property type="component" value="Unassembled WGS sequence"/>
</dbReference>
<protein>
    <submittedName>
        <fullName evidence="4">Hexapeptide repeat of succinyl-transferase</fullName>
    </submittedName>
</protein>
<dbReference type="Pfam" id="PF14602">
    <property type="entry name" value="Hexapep_2"/>
    <property type="match status" value="1"/>
</dbReference>
<dbReference type="GO" id="GO:0016746">
    <property type="term" value="F:acyltransferase activity"/>
    <property type="evidence" value="ECO:0007669"/>
    <property type="project" value="UniProtKB-KW"/>
</dbReference>
<dbReference type="Gene3D" id="2.160.10.10">
    <property type="entry name" value="Hexapeptide repeat proteins"/>
    <property type="match status" value="1"/>
</dbReference>
<dbReference type="OrthoDB" id="9801697at2"/>
<comment type="caution">
    <text evidence="4">The sequence shown here is derived from an EMBL/GenBank/DDBJ whole genome shotgun (WGS) entry which is preliminary data.</text>
</comment>